<evidence type="ECO:0000313" key="1">
    <source>
        <dbReference type="EMBL" id="CAG8779545.1"/>
    </source>
</evidence>
<dbReference type="Proteomes" id="UP000789920">
    <property type="component" value="Unassembled WGS sequence"/>
</dbReference>
<name>A0ACA9R748_9GLOM</name>
<organism evidence="1 2">
    <name type="scientific">Racocetra persica</name>
    <dbReference type="NCBI Taxonomy" id="160502"/>
    <lineage>
        <taxon>Eukaryota</taxon>
        <taxon>Fungi</taxon>
        <taxon>Fungi incertae sedis</taxon>
        <taxon>Mucoromycota</taxon>
        <taxon>Glomeromycotina</taxon>
        <taxon>Glomeromycetes</taxon>
        <taxon>Diversisporales</taxon>
        <taxon>Gigasporaceae</taxon>
        <taxon>Racocetra</taxon>
    </lineage>
</organism>
<evidence type="ECO:0000313" key="2">
    <source>
        <dbReference type="Proteomes" id="UP000789920"/>
    </source>
</evidence>
<proteinExistence type="predicted"/>
<dbReference type="EMBL" id="CAJVQC010044444">
    <property type="protein sequence ID" value="CAG8779545.1"/>
    <property type="molecule type" value="Genomic_DNA"/>
</dbReference>
<keyword evidence="2" id="KW-1185">Reference proteome</keyword>
<feature type="non-terminal residue" evidence="1">
    <location>
        <position position="1"/>
    </location>
</feature>
<accession>A0ACA9R748</accession>
<sequence>ILYWSTDITYGRWCVFLVRDLYCCCRTMVLHATQIGAIVYPYMGYTVDLEYVY</sequence>
<protein>
    <submittedName>
        <fullName evidence="1">1825_t:CDS:1</fullName>
    </submittedName>
</protein>
<gene>
    <name evidence="1" type="ORF">RPERSI_LOCUS17371</name>
</gene>
<reference evidence="1" key="1">
    <citation type="submission" date="2021-06" db="EMBL/GenBank/DDBJ databases">
        <authorList>
            <person name="Kallberg Y."/>
            <person name="Tangrot J."/>
            <person name="Rosling A."/>
        </authorList>
    </citation>
    <scope>NUCLEOTIDE SEQUENCE</scope>
    <source>
        <strain evidence="1">MA461A</strain>
    </source>
</reference>
<comment type="caution">
    <text evidence="1">The sequence shown here is derived from an EMBL/GenBank/DDBJ whole genome shotgun (WGS) entry which is preliminary data.</text>
</comment>